<evidence type="ECO:0008006" key="5">
    <source>
        <dbReference type="Google" id="ProtNLM"/>
    </source>
</evidence>
<dbReference type="Gene3D" id="1.10.8.60">
    <property type="match status" value="1"/>
</dbReference>
<evidence type="ECO:0000313" key="4">
    <source>
        <dbReference type="Proteomes" id="UP000275652"/>
    </source>
</evidence>
<dbReference type="GO" id="GO:0005524">
    <property type="term" value="F:ATP binding"/>
    <property type="evidence" value="ECO:0007669"/>
    <property type="project" value="UniProtKB-KW"/>
</dbReference>
<comment type="caution">
    <text evidence="3">The sequence shown here is derived from an EMBL/GenBank/DDBJ whole genome shotgun (WGS) entry which is preliminary data.</text>
</comment>
<evidence type="ECO:0000256" key="1">
    <source>
        <dbReference type="ARBA" id="ARBA00022741"/>
    </source>
</evidence>
<proteinExistence type="predicted"/>
<keyword evidence="1" id="KW-0547">Nucleotide-binding</keyword>
<dbReference type="SUPFAM" id="SSF52540">
    <property type="entry name" value="P-loop containing nucleoside triphosphate hydrolases"/>
    <property type="match status" value="1"/>
</dbReference>
<dbReference type="AlphaFoldDB" id="A0A9X8HFK5"/>
<dbReference type="PANTHER" id="PTHR23073">
    <property type="entry name" value="26S PROTEASOME REGULATORY SUBUNIT"/>
    <property type="match status" value="1"/>
</dbReference>
<dbReference type="InterPro" id="IPR027417">
    <property type="entry name" value="P-loop_NTPase"/>
</dbReference>
<keyword evidence="2" id="KW-0067">ATP-binding</keyword>
<protein>
    <recommendedName>
        <fullName evidence="5">ATPase AAA-type core domain-containing protein</fullName>
    </recommendedName>
</protein>
<reference evidence="3 4" key="1">
    <citation type="journal article" date="2018" name="J. Invertebr. Pathol.">
        <title>New genotyping method for the causative agent of crayfish plague (Aphanomyces astaci) based on whole genome data.</title>
        <authorList>
            <person name="Minardi D."/>
            <person name="Studholme D.J."/>
            <person name="van der Giezen M."/>
            <person name="Pretto T."/>
            <person name="Oidtmann B."/>
        </authorList>
    </citation>
    <scope>NUCLEOTIDE SEQUENCE [LARGE SCALE GENOMIC DNA]</scope>
    <source>
        <strain evidence="3 4">KB13</strain>
    </source>
</reference>
<name>A0A9X8HFK5_APHAT</name>
<accession>A0A9X8HFK5</accession>
<evidence type="ECO:0000313" key="3">
    <source>
        <dbReference type="EMBL" id="RLO11875.1"/>
    </source>
</evidence>
<gene>
    <name evidence="3" type="ORF">DYB28_011163</name>
</gene>
<organism evidence="3 4">
    <name type="scientific">Aphanomyces astaci</name>
    <name type="common">Crayfish plague agent</name>
    <dbReference type="NCBI Taxonomy" id="112090"/>
    <lineage>
        <taxon>Eukaryota</taxon>
        <taxon>Sar</taxon>
        <taxon>Stramenopiles</taxon>
        <taxon>Oomycota</taxon>
        <taxon>Saprolegniomycetes</taxon>
        <taxon>Saprolegniales</taxon>
        <taxon>Verrucalvaceae</taxon>
        <taxon>Aphanomyces</taxon>
    </lineage>
</organism>
<dbReference type="Proteomes" id="UP000275652">
    <property type="component" value="Unassembled WGS sequence"/>
</dbReference>
<dbReference type="EMBL" id="QUTI01014894">
    <property type="protein sequence ID" value="RLO11875.1"/>
    <property type="molecule type" value="Genomic_DNA"/>
</dbReference>
<dbReference type="InterPro" id="IPR050221">
    <property type="entry name" value="26S_Proteasome_ATPase"/>
</dbReference>
<sequence>MATNRPDTLDPALMRPGRLDRKVEFTVPELEGRTQILQIHAKSMSCDRNIRFELIARLCPNTTARRKSVSEKDFLESVNKVIKGYQKFSCCWKCGRDSMDTAEISHVHSDDDHHDELCMYKSGKCSEKRSWKNGKQLKLCDAHRLEQNAIKMRSDKGLSMRRKAVREEKKRIERMRHAEERKKMYLDASWTMGQASGATSEDTRQTVPWNGPFVDIGDDVVTAMCLHTLERLGNDVLVPLYEQHPELDDGQKIVVMKVAMVELHKKMMQQLLHMEQAGWIHSTTAWSPDADLCLHPDN</sequence>
<evidence type="ECO:0000256" key="2">
    <source>
        <dbReference type="ARBA" id="ARBA00022840"/>
    </source>
</evidence>
<dbReference type="Gene3D" id="3.40.50.300">
    <property type="entry name" value="P-loop containing nucleotide triphosphate hydrolases"/>
    <property type="match status" value="1"/>
</dbReference>